<evidence type="ECO:0000259" key="4">
    <source>
        <dbReference type="PROSITE" id="PS50069"/>
    </source>
</evidence>
<dbReference type="SUPFAM" id="SSF46785">
    <property type="entry name" value="Winged helix' DNA-binding domain"/>
    <property type="match status" value="1"/>
</dbReference>
<sequence>MRNHSGRILTWKMNFGGADLIGYFNDRNYELTVSGYQMVVLLLFNETEKLSVSQIKMLSGVQPEYEFKRHVLSLVKAKLLLKNTKEFELADSDYLKVNDGFKNRLHKFKVPLLSQSKDQLETEKKEVCPRVEDDRRHLIEATVVRVMKSRKKMEHNLLISEVMKILSSIFQPTSLMIKQKIEGLIEKDYMMRDPDDRRVYLYKA</sequence>
<feature type="domain" description="Cullin family profile" evidence="4">
    <location>
        <begin position="1"/>
        <end position="61"/>
    </location>
</feature>
<protein>
    <recommendedName>
        <fullName evidence="4">Cullin family profile domain-containing protein</fullName>
    </recommendedName>
</protein>
<organism evidence="5">
    <name type="scientific">Euplotes harpa</name>
    <dbReference type="NCBI Taxonomy" id="151035"/>
    <lineage>
        <taxon>Eukaryota</taxon>
        <taxon>Sar</taxon>
        <taxon>Alveolata</taxon>
        <taxon>Ciliophora</taxon>
        <taxon>Intramacronucleata</taxon>
        <taxon>Spirotrichea</taxon>
        <taxon>Hypotrichia</taxon>
        <taxon>Euplotida</taxon>
        <taxon>Euplotidae</taxon>
        <taxon>Euplotes</taxon>
    </lineage>
</organism>
<proteinExistence type="inferred from homology"/>
<dbReference type="InterPro" id="IPR016158">
    <property type="entry name" value="Cullin_homology"/>
</dbReference>
<dbReference type="InterPro" id="IPR059120">
    <property type="entry name" value="Cullin-like_AB"/>
</dbReference>
<evidence type="ECO:0000256" key="1">
    <source>
        <dbReference type="ARBA" id="ARBA00022499"/>
    </source>
</evidence>
<dbReference type="FunFam" id="1.10.10.10:FF:000014">
    <property type="entry name" value="Cullin 1"/>
    <property type="match status" value="1"/>
</dbReference>
<dbReference type="Pfam" id="PF10557">
    <property type="entry name" value="Cullin_Nedd8"/>
    <property type="match status" value="1"/>
</dbReference>
<dbReference type="GO" id="GO:0031461">
    <property type="term" value="C:cullin-RING ubiquitin ligase complex"/>
    <property type="evidence" value="ECO:0007669"/>
    <property type="project" value="InterPro"/>
</dbReference>
<dbReference type="Gene3D" id="1.10.10.10">
    <property type="entry name" value="Winged helix-like DNA-binding domain superfamily/Winged helix DNA-binding domain"/>
    <property type="match status" value="1"/>
</dbReference>
<dbReference type="InterPro" id="IPR045093">
    <property type="entry name" value="Cullin"/>
</dbReference>
<reference evidence="5" key="1">
    <citation type="submission" date="2021-01" db="EMBL/GenBank/DDBJ databases">
        <authorList>
            <person name="Corre E."/>
            <person name="Pelletier E."/>
            <person name="Niang G."/>
            <person name="Scheremetjew M."/>
            <person name="Finn R."/>
            <person name="Kale V."/>
            <person name="Holt S."/>
            <person name="Cochrane G."/>
            <person name="Meng A."/>
            <person name="Brown T."/>
            <person name="Cohen L."/>
        </authorList>
    </citation>
    <scope>NUCLEOTIDE SEQUENCE</scope>
    <source>
        <strain evidence="5">FSP1.4</strain>
    </source>
</reference>
<dbReference type="PANTHER" id="PTHR11932">
    <property type="entry name" value="CULLIN"/>
    <property type="match status" value="1"/>
</dbReference>
<dbReference type="SUPFAM" id="SSF75632">
    <property type="entry name" value="Cullin homology domain"/>
    <property type="match status" value="1"/>
</dbReference>
<dbReference type="PROSITE" id="PS50069">
    <property type="entry name" value="CULLIN_2"/>
    <property type="match status" value="1"/>
</dbReference>
<dbReference type="EMBL" id="HBII01005597">
    <property type="protein sequence ID" value="CAE0343580.1"/>
    <property type="molecule type" value="Transcribed_RNA"/>
</dbReference>
<keyword evidence="1" id="KW-1017">Isopeptide bond</keyword>
<dbReference type="AlphaFoldDB" id="A0A7S3J4X4"/>
<evidence type="ECO:0000256" key="2">
    <source>
        <dbReference type="ARBA" id="ARBA00022843"/>
    </source>
</evidence>
<gene>
    <name evidence="5" type="ORF">EHAR0213_LOCUS2487</name>
</gene>
<accession>A0A7S3J4X4</accession>
<comment type="similarity">
    <text evidence="3">Belongs to the cullin family.</text>
</comment>
<dbReference type="GO" id="GO:0006511">
    <property type="term" value="P:ubiquitin-dependent protein catabolic process"/>
    <property type="evidence" value="ECO:0007669"/>
    <property type="project" value="InterPro"/>
</dbReference>
<dbReference type="InterPro" id="IPR036388">
    <property type="entry name" value="WH-like_DNA-bd_sf"/>
</dbReference>
<dbReference type="Pfam" id="PF26557">
    <property type="entry name" value="Cullin_AB"/>
    <property type="match status" value="1"/>
</dbReference>
<keyword evidence="2" id="KW-0832">Ubl conjugation</keyword>
<dbReference type="GO" id="GO:0031625">
    <property type="term" value="F:ubiquitin protein ligase binding"/>
    <property type="evidence" value="ECO:0007669"/>
    <property type="project" value="InterPro"/>
</dbReference>
<dbReference type="InterPro" id="IPR019559">
    <property type="entry name" value="Cullin_neddylation_domain"/>
</dbReference>
<dbReference type="InterPro" id="IPR036390">
    <property type="entry name" value="WH_DNA-bd_sf"/>
</dbReference>
<name>A0A7S3J4X4_9SPIT</name>
<dbReference type="InterPro" id="IPR036317">
    <property type="entry name" value="Cullin_homology_sf"/>
</dbReference>
<evidence type="ECO:0000256" key="3">
    <source>
        <dbReference type="PROSITE-ProRule" id="PRU00330"/>
    </source>
</evidence>
<dbReference type="Gene3D" id="3.30.230.130">
    <property type="entry name" value="Cullin, Chain C, Domain 2"/>
    <property type="match status" value="1"/>
</dbReference>
<dbReference type="InterPro" id="IPR016157">
    <property type="entry name" value="Cullin_CS"/>
</dbReference>
<dbReference type="PROSITE" id="PS01256">
    <property type="entry name" value="CULLIN_1"/>
    <property type="match status" value="1"/>
</dbReference>
<evidence type="ECO:0000313" key="5">
    <source>
        <dbReference type="EMBL" id="CAE0343580.1"/>
    </source>
</evidence>
<dbReference type="SMART" id="SM00884">
    <property type="entry name" value="Cullin_Nedd8"/>
    <property type="match status" value="1"/>
</dbReference>